<name>A0A8C9FDU3_PAVCR</name>
<dbReference type="InterPro" id="IPR028001">
    <property type="entry name" value="SAXO5"/>
</dbReference>
<dbReference type="AlphaFoldDB" id="A0A8C9FDU3"/>
<protein>
    <submittedName>
        <fullName evidence="2">Testis expressed 45</fullName>
    </submittedName>
</protein>
<evidence type="ECO:0000313" key="3">
    <source>
        <dbReference type="Proteomes" id="UP000694428"/>
    </source>
</evidence>
<accession>A0A8C9FDU3</accession>
<dbReference type="Ensembl" id="ENSPSTT00000013912.1">
    <property type="protein sequence ID" value="ENSPSTP00000013272.1"/>
    <property type="gene ID" value="ENSPSTG00000009395.1"/>
</dbReference>
<dbReference type="PANTHER" id="PTHR34828">
    <property type="entry name" value="TESTIS-EXPRESSED PROTEIN 45"/>
    <property type="match status" value="1"/>
</dbReference>
<evidence type="ECO:0000256" key="1">
    <source>
        <dbReference type="SAM" id="MobiDB-lite"/>
    </source>
</evidence>
<dbReference type="Proteomes" id="UP000694428">
    <property type="component" value="Unplaced"/>
</dbReference>
<evidence type="ECO:0000313" key="2">
    <source>
        <dbReference type="Ensembl" id="ENSPSTP00000013272.1"/>
    </source>
</evidence>
<sequence>MVTRPGRGLRAGMAAQAPIPTLIPAPLTGVAFLKASHLQLGAARGVPQDNSRPFSHLQFPAFWGDHRPAPAEPPRSGDVLSRSGAEGGRHCSETRLAFPEKPLQCVIPTLPPAPCIRMHADPRIRICSSAMRDSYPCPAAPHPQPALPKAQESSDRVICGDREKIRLPPSVHTTSYPAHEVHPAARARHSHRGCVPIIKGDGRPYYHTSHQTQFKGEHSPPAKPSEKHKSCIKFGDPRSSGSMSEQKYAYTAPDKREHRFYDKERAAFQIHHTNVQPGDGHTRFSTSMSELFPVHNAEPVAIACLNKNTSSIPRGDEDPERNRALARITTTQFFYPETGRWNFSLKPDLLLQKHRSNVCLGDDHSGSCFFSTTQHSDYQPPHQPQRVTGDSKSHRVSHIPFNYYNENPITTTQATLVPHRQLKQRLSEDMLQQMKCSHLVLPWKEQNLFSTEQKDEFTPKYRDTAEIQAANCHVSCVPLGTLKEYCSQRKLLFSP</sequence>
<proteinExistence type="predicted"/>
<feature type="compositionally biased region" description="Basic and acidic residues" evidence="1">
    <location>
        <begin position="215"/>
        <end position="229"/>
    </location>
</feature>
<keyword evidence="3" id="KW-1185">Reference proteome</keyword>
<dbReference type="PANTHER" id="PTHR34828:SF1">
    <property type="entry name" value="TESTIS-EXPRESSED PROTEIN 45"/>
    <property type="match status" value="1"/>
</dbReference>
<dbReference type="Pfam" id="PF15373">
    <property type="entry name" value="SAXO5-like"/>
    <property type="match status" value="1"/>
</dbReference>
<organism evidence="2 3">
    <name type="scientific">Pavo cristatus</name>
    <name type="common">Indian peafowl</name>
    <name type="synonym">Blue peafowl</name>
    <dbReference type="NCBI Taxonomy" id="9049"/>
    <lineage>
        <taxon>Eukaryota</taxon>
        <taxon>Metazoa</taxon>
        <taxon>Chordata</taxon>
        <taxon>Craniata</taxon>
        <taxon>Vertebrata</taxon>
        <taxon>Euteleostomi</taxon>
        <taxon>Archelosauria</taxon>
        <taxon>Archosauria</taxon>
        <taxon>Dinosauria</taxon>
        <taxon>Saurischia</taxon>
        <taxon>Theropoda</taxon>
        <taxon>Coelurosauria</taxon>
        <taxon>Aves</taxon>
        <taxon>Neognathae</taxon>
        <taxon>Galloanserae</taxon>
        <taxon>Galliformes</taxon>
        <taxon>Phasianidae</taxon>
        <taxon>Phasianinae</taxon>
        <taxon>Pavo</taxon>
    </lineage>
</organism>
<reference evidence="2" key="2">
    <citation type="submission" date="2025-09" db="UniProtKB">
        <authorList>
            <consortium name="Ensembl"/>
        </authorList>
    </citation>
    <scope>IDENTIFICATION</scope>
</reference>
<feature type="region of interest" description="Disordered" evidence="1">
    <location>
        <begin position="205"/>
        <end position="249"/>
    </location>
</feature>
<reference evidence="2" key="1">
    <citation type="submission" date="2025-08" db="UniProtKB">
        <authorList>
            <consortium name="Ensembl"/>
        </authorList>
    </citation>
    <scope>IDENTIFICATION</scope>
</reference>
<feature type="region of interest" description="Disordered" evidence="1">
    <location>
        <begin position="65"/>
        <end position="88"/>
    </location>
</feature>